<keyword evidence="4" id="KW-1185">Reference proteome</keyword>
<name>A0A544QTK9_9FIRM</name>
<dbReference type="RefSeq" id="WP_142536580.1">
    <property type="nucleotide sequence ID" value="NZ_SGJB01000018.1"/>
</dbReference>
<dbReference type="InterPro" id="IPR000683">
    <property type="entry name" value="Gfo/Idh/MocA-like_OxRdtase_N"/>
</dbReference>
<dbReference type="InterPro" id="IPR055170">
    <property type="entry name" value="GFO_IDH_MocA-like_dom"/>
</dbReference>
<dbReference type="Pfam" id="PF22725">
    <property type="entry name" value="GFO_IDH_MocA_C3"/>
    <property type="match status" value="1"/>
</dbReference>
<dbReference type="InterPro" id="IPR036291">
    <property type="entry name" value="NAD(P)-bd_dom_sf"/>
</dbReference>
<dbReference type="Proteomes" id="UP000317863">
    <property type="component" value="Unassembled WGS sequence"/>
</dbReference>
<feature type="domain" description="GFO/IDH/MocA-like oxidoreductase" evidence="2">
    <location>
        <begin position="140"/>
        <end position="250"/>
    </location>
</feature>
<dbReference type="GO" id="GO:0000166">
    <property type="term" value="F:nucleotide binding"/>
    <property type="evidence" value="ECO:0007669"/>
    <property type="project" value="InterPro"/>
</dbReference>
<sequence length="339" mass="37948">MKKVRFGVVGTSGITEWFLQAAKNVEEFELVSVYSRSIEKAEQFAKKHGAKKFFDNLEEMSSDADIDAVYIASPNFMHKEQAITCMNNKKAVLCEKAFASNAKEAREMIECAKKNDVLLMEEMRLTCTPNFRNIKENLDKIGTIRRYSANFCQYSSRYDNFKKGIIENAFKPELSNGALMDIGVYCIHPLVALFGKPDRIHADATKLHTGVDGQGVAIMSYDSGILADIRYSKITKSDVPSEIQGEDGSIIIDGISRMSGVKIAYRNGDSESLEIPINIGETDRYEIESLYCVAREFVGLVLEGKKESSLNTHANTIAVMEIMDEIRRQIGLVFPADEK</sequence>
<organism evidence="3 4">
    <name type="scientific">Peptacetobacter hominis</name>
    <dbReference type="NCBI Taxonomy" id="2743610"/>
    <lineage>
        <taxon>Bacteria</taxon>
        <taxon>Bacillati</taxon>
        <taxon>Bacillota</taxon>
        <taxon>Clostridia</taxon>
        <taxon>Peptostreptococcales</taxon>
        <taxon>Peptostreptococcaceae</taxon>
        <taxon>Peptacetobacter</taxon>
    </lineage>
</organism>
<dbReference type="SUPFAM" id="SSF55347">
    <property type="entry name" value="Glyceraldehyde-3-phosphate dehydrogenase-like, C-terminal domain"/>
    <property type="match status" value="1"/>
</dbReference>
<gene>
    <name evidence="3" type="ORF">EXD82_08975</name>
</gene>
<evidence type="ECO:0000313" key="4">
    <source>
        <dbReference type="Proteomes" id="UP000317863"/>
    </source>
</evidence>
<dbReference type="Pfam" id="PF01408">
    <property type="entry name" value="GFO_IDH_MocA"/>
    <property type="match status" value="1"/>
</dbReference>
<evidence type="ECO:0000259" key="2">
    <source>
        <dbReference type="Pfam" id="PF22725"/>
    </source>
</evidence>
<dbReference type="Gene3D" id="3.40.50.720">
    <property type="entry name" value="NAD(P)-binding Rossmann-like Domain"/>
    <property type="match status" value="1"/>
</dbReference>
<dbReference type="Gene3D" id="3.30.360.10">
    <property type="entry name" value="Dihydrodipicolinate Reductase, domain 2"/>
    <property type="match status" value="1"/>
</dbReference>
<dbReference type="PANTHER" id="PTHR43054:SF1">
    <property type="entry name" value="SCYLLO-INOSITOL 2-DEHYDROGENASE (NADP(+)) IOLU"/>
    <property type="match status" value="1"/>
</dbReference>
<reference evidence="3 4" key="1">
    <citation type="submission" date="2019-02" db="EMBL/GenBank/DDBJ databases">
        <title>Peptostreptococcaceae bacterium ZHW00191 nov., a new bacterium isolated from the human gut.</title>
        <authorList>
            <person name="Zhou H.-W."/>
            <person name="Chen X.-J."/>
        </authorList>
    </citation>
    <scope>NUCLEOTIDE SEQUENCE [LARGE SCALE GENOMIC DNA]</scope>
    <source>
        <strain evidence="3 4">ZHW00191</strain>
    </source>
</reference>
<dbReference type="PANTHER" id="PTHR43054">
    <property type="match status" value="1"/>
</dbReference>
<protein>
    <submittedName>
        <fullName evidence="3">Gfo/Idh/MocA family oxidoreductase</fullName>
    </submittedName>
</protein>
<evidence type="ECO:0000313" key="3">
    <source>
        <dbReference type="EMBL" id="TQQ84020.1"/>
    </source>
</evidence>
<comment type="caution">
    <text evidence="3">The sequence shown here is derived from an EMBL/GenBank/DDBJ whole genome shotgun (WGS) entry which is preliminary data.</text>
</comment>
<dbReference type="OrthoDB" id="9783105at2"/>
<dbReference type="SUPFAM" id="SSF51735">
    <property type="entry name" value="NAD(P)-binding Rossmann-fold domains"/>
    <property type="match status" value="1"/>
</dbReference>
<evidence type="ECO:0000259" key="1">
    <source>
        <dbReference type="Pfam" id="PF01408"/>
    </source>
</evidence>
<dbReference type="EMBL" id="SGJB01000018">
    <property type="protein sequence ID" value="TQQ84020.1"/>
    <property type="molecule type" value="Genomic_DNA"/>
</dbReference>
<feature type="domain" description="Gfo/Idh/MocA-like oxidoreductase N-terminal" evidence="1">
    <location>
        <begin position="4"/>
        <end position="121"/>
    </location>
</feature>
<dbReference type="AlphaFoldDB" id="A0A544QTK9"/>
<accession>A0A544QTK9</accession>
<proteinExistence type="predicted"/>